<dbReference type="GO" id="GO:0005886">
    <property type="term" value="C:plasma membrane"/>
    <property type="evidence" value="ECO:0007669"/>
    <property type="project" value="TreeGrafter"/>
</dbReference>
<name>A0A673FN22_9TELE</name>
<dbReference type="Pfam" id="PF02212">
    <property type="entry name" value="GED"/>
    <property type="match status" value="1"/>
</dbReference>
<proteinExistence type="predicted"/>
<dbReference type="InterPro" id="IPR003130">
    <property type="entry name" value="GED"/>
</dbReference>
<dbReference type="GO" id="GO:0005737">
    <property type="term" value="C:cytoplasm"/>
    <property type="evidence" value="ECO:0007669"/>
    <property type="project" value="TreeGrafter"/>
</dbReference>
<keyword evidence="4" id="KW-1185">Reference proteome</keyword>
<evidence type="ECO:0000259" key="2">
    <source>
        <dbReference type="SMART" id="SM00302"/>
    </source>
</evidence>
<reference evidence="3" key="1">
    <citation type="submission" date="2025-08" db="UniProtKB">
        <authorList>
            <consortium name="Ensembl"/>
        </authorList>
    </citation>
    <scope>IDENTIFICATION</scope>
</reference>
<sequence>MEKISYTFIEKDLALPAIAVIGDQIALPRGSGIDTRCPLELKMIRTKGEDKWHGRISYLGHEEEFHDPAEVEKKICEVIVSSKKKNLCCFLSSLVVIKSMLRTQFKMELIVYSQDGTYSQSLQDAKDKLDEDEKTKSFNCMNMFQGLFTSEPSAHTKRLADQIPMVIRYLLLQKAALELQRNMLQLLQNKDDVDNLLKEDFDIGQKRELTEPPGSSDESTLPLAYLLDFNSYC</sequence>
<dbReference type="GO" id="GO:0016185">
    <property type="term" value="P:synaptic vesicle budding from presynaptic endocytic zone membrane"/>
    <property type="evidence" value="ECO:0007669"/>
    <property type="project" value="TreeGrafter"/>
</dbReference>
<feature type="domain" description="Dynamin GTPase effector" evidence="2">
    <location>
        <begin position="135"/>
        <end position="229"/>
    </location>
</feature>
<dbReference type="SMART" id="SM00302">
    <property type="entry name" value="GED"/>
    <property type="match status" value="1"/>
</dbReference>
<organism evidence="3 4">
    <name type="scientific">Sinocyclocheilus rhinocerous</name>
    <dbReference type="NCBI Taxonomy" id="307959"/>
    <lineage>
        <taxon>Eukaryota</taxon>
        <taxon>Metazoa</taxon>
        <taxon>Chordata</taxon>
        <taxon>Craniata</taxon>
        <taxon>Vertebrata</taxon>
        <taxon>Euteleostomi</taxon>
        <taxon>Actinopterygii</taxon>
        <taxon>Neopterygii</taxon>
        <taxon>Teleostei</taxon>
        <taxon>Ostariophysi</taxon>
        <taxon>Cypriniformes</taxon>
        <taxon>Cyprinidae</taxon>
        <taxon>Cyprininae</taxon>
        <taxon>Sinocyclocheilus</taxon>
    </lineage>
</organism>
<dbReference type="Ensembl" id="ENSSRHT00000000617.1">
    <property type="protein sequence ID" value="ENSSRHP00000000579.1"/>
    <property type="gene ID" value="ENSSRHG00000000455.1"/>
</dbReference>
<evidence type="ECO:0000313" key="4">
    <source>
        <dbReference type="Proteomes" id="UP000472270"/>
    </source>
</evidence>
<dbReference type="GO" id="GO:0003924">
    <property type="term" value="F:GTPase activity"/>
    <property type="evidence" value="ECO:0007669"/>
    <property type="project" value="InterPro"/>
</dbReference>
<accession>A0A673FN22</accession>
<dbReference type="GO" id="GO:0005634">
    <property type="term" value="C:nucleus"/>
    <property type="evidence" value="ECO:0007669"/>
    <property type="project" value="TreeGrafter"/>
</dbReference>
<dbReference type="GO" id="GO:0098793">
    <property type="term" value="C:presynapse"/>
    <property type="evidence" value="ECO:0007669"/>
    <property type="project" value="GOC"/>
</dbReference>
<dbReference type="GO" id="GO:0031623">
    <property type="term" value="P:receptor internalization"/>
    <property type="evidence" value="ECO:0007669"/>
    <property type="project" value="TreeGrafter"/>
</dbReference>
<evidence type="ECO:0000313" key="3">
    <source>
        <dbReference type="Ensembl" id="ENSSRHP00000000579.1"/>
    </source>
</evidence>
<dbReference type="InterPro" id="IPR022812">
    <property type="entry name" value="Dynamin"/>
</dbReference>
<dbReference type="PANTHER" id="PTHR11566:SF225">
    <property type="entry name" value="INTERFERON-INDUCED GTP-BINDING PROTEIN MX-RELATED"/>
    <property type="match status" value="1"/>
</dbReference>
<dbReference type="PANTHER" id="PTHR11566">
    <property type="entry name" value="DYNAMIN"/>
    <property type="match status" value="1"/>
</dbReference>
<dbReference type="Proteomes" id="UP000472270">
    <property type="component" value="Unassembled WGS sequence"/>
</dbReference>
<protein>
    <submittedName>
        <fullName evidence="3">Uncharacterized protein</fullName>
    </submittedName>
</protein>
<dbReference type="Gene3D" id="1.20.120.1240">
    <property type="entry name" value="Dynamin, middle domain"/>
    <property type="match status" value="1"/>
</dbReference>
<reference evidence="3" key="2">
    <citation type="submission" date="2025-09" db="UniProtKB">
        <authorList>
            <consortium name="Ensembl"/>
        </authorList>
    </citation>
    <scope>IDENTIFICATION</scope>
</reference>
<dbReference type="GO" id="GO:0005525">
    <property type="term" value="F:GTP binding"/>
    <property type="evidence" value="ECO:0007669"/>
    <property type="project" value="UniProtKB-KW"/>
</dbReference>
<dbReference type="InterPro" id="IPR001401">
    <property type="entry name" value="Dynamin_GTPase"/>
</dbReference>
<dbReference type="SMART" id="SM00053">
    <property type="entry name" value="DYNc"/>
    <property type="match status" value="1"/>
</dbReference>
<dbReference type="GO" id="GO:0005874">
    <property type="term" value="C:microtubule"/>
    <property type="evidence" value="ECO:0007669"/>
    <property type="project" value="TreeGrafter"/>
</dbReference>
<dbReference type="GO" id="GO:0008017">
    <property type="term" value="F:microtubule binding"/>
    <property type="evidence" value="ECO:0007669"/>
    <property type="project" value="TreeGrafter"/>
</dbReference>
<dbReference type="GO" id="GO:0051607">
    <property type="term" value="P:defense response to virus"/>
    <property type="evidence" value="ECO:0007669"/>
    <property type="project" value="TreeGrafter"/>
</dbReference>
<dbReference type="AlphaFoldDB" id="A0A673FN22"/>
<evidence type="ECO:0000259" key="1">
    <source>
        <dbReference type="SMART" id="SM00053"/>
    </source>
</evidence>
<feature type="domain" description="Dynamin GTPase" evidence="1">
    <location>
        <begin position="1"/>
        <end position="206"/>
    </location>
</feature>